<dbReference type="Proteomes" id="UP001151295">
    <property type="component" value="Unassembled WGS sequence"/>
</dbReference>
<dbReference type="EMBL" id="JANBQD010000008">
    <property type="protein sequence ID" value="KAJ1995164.1"/>
    <property type="molecule type" value="Genomic_DNA"/>
</dbReference>
<reference evidence="1" key="1">
    <citation type="submission" date="2022-07" db="EMBL/GenBank/DDBJ databases">
        <title>Phylogenomic reconstructions and comparative analyses of Kickxellomycotina fungi.</title>
        <authorList>
            <person name="Reynolds N.K."/>
            <person name="Stajich J.E."/>
            <person name="Barry K."/>
            <person name="Grigoriev I.V."/>
            <person name="Crous P."/>
            <person name="Smith M.E."/>
        </authorList>
    </citation>
    <scope>NUCLEOTIDE SEQUENCE</scope>
    <source>
        <strain evidence="1">BCRC 34882</strain>
    </source>
</reference>
<comment type="caution">
    <text evidence="1">The sequence shown here is derived from an EMBL/GenBank/DDBJ whole genome shotgun (WGS) entry which is preliminary data.</text>
</comment>
<keyword evidence="2" id="KW-1185">Reference proteome</keyword>
<gene>
    <name evidence="1" type="ORF">EDC05_001255</name>
</gene>
<organism evidence="1 2">
    <name type="scientific">Coemansia umbellata</name>
    <dbReference type="NCBI Taxonomy" id="1424467"/>
    <lineage>
        <taxon>Eukaryota</taxon>
        <taxon>Fungi</taxon>
        <taxon>Fungi incertae sedis</taxon>
        <taxon>Zoopagomycota</taxon>
        <taxon>Kickxellomycotina</taxon>
        <taxon>Kickxellomycetes</taxon>
        <taxon>Kickxellales</taxon>
        <taxon>Kickxellaceae</taxon>
        <taxon>Coemansia</taxon>
    </lineage>
</organism>
<proteinExistence type="predicted"/>
<evidence type="ECO:0008006" key="3">
    <source>
        <dbReference type="Google" id="ProtNLM"/>
    </source>
</evidence>
<protein>
    <recommendedName>
        <fullName evidence="3">PWI domain-containing protein</fullName>
    </recommendedName>
</protein>
<accession>A0ABQ8PSY3</accession>
<name>A0ABQ8PSY3_9FUNG</name>
<evidence type="ECO:0000313" key="2">
    <source>
        <dbReference type="Proteomes" id="UP001151295"/>
    </source>
</evidence>
<sequence>MRLHEWISDTIIDIVGESSSEIVDYVLHLASTCTSEDALKLIIPEKRESATLDKVAGAATKKNGMHLKNV</sequence>
<evidence type="ECO:0000313" key="1">
    <source>
        <dbReference type="EMBL" id="KAJ1995164.1"/>
    </source>
</evidence>